<evidence type="ECO:0000256" key="4">
    <source>
        <dbReference type="SAM" id="Coils"/>
    </source>
</evidence>
<feature type="coiled-coil region" evidence="4">
    <location>
        <begin position="230"/>
        <end position="264"/>
    </location>
</feature>
<sequence>MYKHGSPIVSVVVGAYNEEETIADTIQSILGQTFSDFEILVVDDGSTDDTQRIVRSFDDQRVNLIVNETNIGLPRSLNRGISQAKGTYIARIDADERSLPTRLERQVNVLEVREDVQVVGCWYQVIGRDGERIVDIEIPAERPFDIDDLLKEGPGIAHGSVMMRKEAVDTVGKYREQFTLAQDYDLWFRMAEEFGPGFVHVVPEVLYERRLSADQMAKRSKQRLFTSFAKRGARRRRNGKNEDLAELERKAQQMSTRNFTENERESMYHYLAGVQLLSGGDNSAARRRFLLAVKAAPTNVRPWYRLFLSCLSDDRRNKVKNTVQTVLDRKV</sequence>
<keyword evidence="3" id="KW-0808">Transferase</keyword>
<feature type="domain" description="Glycosyltransferase 2-like" evidence="5">
    <location>
        <begin position="10"/>
        <end position="170"/>
    </location>
</feature>
<evidence type="ECO:0000256" key="2">
    <source>
        <dbReference type="ARBA" id="ARBA00022676"/>
    </source>
</evidence>
<dbReference type="CDD" id="cd00761">
    <property type="entry name" value="Glyco_tranf_GTA_type"/>
    <property type="match status" value="1"/>
</dbReference>
<evidence type="ECO:0000256" key="3">
    <source>
        <dbReference type="ARBA" id="ARBA00022679"/>
    </source>
</evidence>
<dbReference type="Gene3D" id="3.90.550.10">
    <property type="entry name" value="Spore Coat Polysaccharide Biosynthesis Protein SpsA, Chain A"/>
    <property type="match status" value="1"/>
</dbReference>
<dbReference type="PANTHER" id="PTHR43685">
    <property type="entry name" value="GLYCOSYLTRANSFERASE"/>
    <property type="match status" value="1"/>
</dbReference>
<dbReference type="SUPFAM" id="SSF53448">
    <property type="entry name" value="Nucleotide-diphospho-sugar transferases"/>
    <property type="match status" value="1"/>
</dbReference>
<proteinExistence type="inferred from homology"/>
<protein>
    <recommendedName>
        <fullName evidence="5">Glycosyltransferase 2-like domain-containing protein</fullName>
    </recommendedName>
</protein>
<comment type="caution">
    <text evidence="6">The sequence shown here is derived from an EMBL/GenBank/DDBJ whole genome shotgun (WGS) entry which is preliminary data.</text>
</comment>
<evidence type="ECO:0000259" key="5">
    <source>
        <dbReference type="Pfam" id="PF00535"/>
    </source>
</evidence>
<dbReference type="Proteomes" id="UP000219689">
    <property type="component" value="Unassembled WGS sequence"/>
</dbReference>
<dbReference type="SUPFAM" id="SSF48452">
    <property type="entry name" value="TPR-like"/>
    <property type="match status" value="1"/>
</dbReference>
<dbReference type="InterPro" id="IPR011990">
    <property type="entry name" value="TPR-like_helical_dom_sf"/>
</dbReference>
<comment type="similarity">
    <text evidence="1">Belongs to the glycosyltransferase 2 family.</text>
</comment>
<dbReference type="OrthoDB" id="46222at2157"/>
<reference evidence="6 7" key="1">
    <citation type="submission" date="2017-09" db="EMBL/GenBank/DDBJ databases">
        <title>Genome sequences of Natrinema ejinorence JCM 13890T.</title>
        <authorList>
            <person name="Roh S.W."/>
            <person name="Kim Y.B."/>
            <person name="Kim J.Y."/>
        </authorList>
    </citation>
    <scope>NUCLEOTIDE SEQUENCE [LARGE SCALE GENOMIC DNA]</scope>
    <source>
        <strain evidence="6 7">JCM 13890</strain>
    </source>
</reference>
<accession>A0A2A5QUF8</accession>
<dbReference type="InterPro" id="IPR029044">
    <property type="entry name" value="Nucleotide-diphossugar_trans"/>
</dbReference>
<organism evidence="6 7">
    <name type="scientific">Natrinema ejinorense</name>
    <dbReference type="NCBI Taxonomy" id="373386"/>
    <lineage>
        <taxon>Archaea</taxon>
        <taxon>Methanobacteriati</taxon>
        <taxon>Methanobacteriota</taxon>
        <taxon>Stenosarchaea group</taxon>
        <taxon>Halobacteria</taxon>
        <taxon>Halobacteriales</taxon>
        <taxon>Natrialbaceae</taxon>
        <taxon>Natrinema</taxon>
    </lineage>
</organism>
<keyword evidence="2" id="KW-0328">Glycosyltransferase</keyword>
<keyword evidence="7" id="KW-1185">Reference proteome</keyword>
<dbReference type="RefSeq" id="WP_097379419.1">
    <property type="nucleotide sequence ID" value="NZ_NXNI01000001.1"/>
</dbReference>
<evidence type="ECO:0000313" key="7">
    <source>
        <dbReference type="Proteomes" id="UP000219689"/>
    </source>
</evidence>
<keyword evidence="4" id="KW-0175">Coiled coil</keyword>
<name>A0A2A5QUF8_9EURY</name>
<dbReference type="InterPro" id="IPR050834">
    <property type="entry name" value="Glycosyltransf_2"/>
</dbReference>
<dbReference type="AlphaFoldDB" id="A0A2A5QUF8"/>
<evidence type="ECO:0000313" key="6">
    <source>
        <dbReference type="EMBL" id="PCR90470.1"/>
    </source>
</evidence>
<dbReference type="Pfam" id="PF00535">
    <property type="entry name" value="Glycos_transf_2"/>
    <property type="match status" value="1"/>
</dbReference>
<dbReference type="GO" id="GO:0016757">
    <property type="term" value="F:glycosyltransferase activity"/>
    <property type="evidence" value="ECO:0007669"/>
    <property type="project" value="UniProtKB-KW"/>
</dbReference>
<gene>
    <name evidence="6" type="ORF">CP557_07990</name>
</gene>
<dbReference type="PANTHER" id="PTHR43685:SF5">
    <property type="entry name" value="GLYCOSYLTRANSFERASE EPSE-RELATED"/>
    <property type="match status" value="1"/>
</dbReference>
<evidence type="ECO:0000256" key="1">
    <source>
        <dbReference type="ARBA" id="ARBA00006739"/>
    </source>
</evidence>
<dbReference type="EMBL" id="NXNI01000001">
    <property type="protein sequence ID" value="PCR90470.1"/>
    <property type="molecule type" value="Genomic_DNA"/>
</dbReference>
<dbReference type="InterPro" id="IPR001173">
    <property type="entry name" value="Glyco_trans_2-like"/>
</dbReference>